<proteinExistence type="inferred from homology"/>
<evidence type="ECO:0000256" key="5">
    <source>
        <dbReference type="ARBA" id="ARBA00023242"/>
    </source>
</evidence>
<dbReference type="PANTHER" id="PTHR11223">
    <property type="entry name" value="EXPORTIN 1/5"/>
    <property type="match status" value="1"/>
</dbReference>
<comment type="similarity">
    <text evidence="2">Belongs to the exportin family.</text>
</comment>
<dbReference type="Proteomes" id="UP000663829">
    <property type="component" value="Unassembled WGS sequence"/>
</dbReference>
<comment type="caution">
    <text evidence="7">The sequence shown here is derived from an EMBL/GenBank/DDBJ whole genome shotgun (WGS) entry which is preliminary data.</text>
</comment>
<dbReference type="GO" id="GO:0006611">
    <property type="term" value="P:protein export from nucleus"/>
    <property type="evidence" value="ECO:0007669"/>
    <property type="project" value="InterPro"/>
</dbReference>
<dbReference type="OrthoDB" id="27218at2759"/>
<evidence type="ECO:0000256" key="3">
    <source>
        <dbReference type="ARBA" id="ARBA00022448"/>
    </source>
</evidence>
<dbReference type="Pfam" id="PF18787">
    <property type="entry name" value="CRM1_repeat_3"/>
    <property type="match status" value="1"/>
</dbReference>
<dbReference type="Pfam" id="PF03810">
    <property type="entry name" value="IBN_N"/>
    <property type="match status" value="1"/>
</dbReference>
<dbReference type="Pfam" id="PF18784">
    <property type="entry name" value="CRM1_repeat_2"/>
    <property type="match status" value="1"/>
</dbReference>
<dbReference type="InterPro" id="IPR040485">
    <property type="entry name" value="XPO1_repeat_3"/>
</dbReference>
<keyword evidence="4" id="KW-0653">Protein transport</keyword>
<accession>A0A813THC2</accession>
<evidence type="ECO:0000313" key="9">
    <source>
        <dbReference type="EMBL" id="CAF3595332.1"/>
    </source>
</evidence>
<dbReference type="Pfam" id="PF08389">
    <property type="entry name" value="Xpo1"/>
    <property type="match status" value="1"/>
</dbReference>
<evidence type="ECO:0000313" key="11">
    <source>
        <dbReference type="Proteomes" id="UP000663829"/>
    </source>
</evidence>
<evidence type="ECO:0000313" key="8">
    <source>
        <dbReference type="EMBL" id="CAF0829075.1"/>
    </source>
</evidence>
<dbReference type="InterPro" id="IPR041235">
    <property type="entry name" value="Exp1_repeat_2"/>
</dbReference>
<dbReference type="InterPro" id="IPR013598">
    <property type="entry name" value="Exportin-1/Importin-b-like"/>
</dbReference>
<gene>
    <name evidence="7" type="ORF">GPM918_LOCUS3965</name>
    <name evidence="8" type="ORF">OVA965_LOCUS6050</name>
    <name evidence="9" type="ORF">SRO942_LOCUS3965</name>
    <name evidence="10" type="ORF">TMI583_LOCUS6046</name>
</gene>
<dbReference type="InterPro" id="IPR045065">
    <property type="entry name" value="XPO1/5"/>
</dbReference>
<keyword evidence="5" id="KW-0539">Nucleus</keyword>
<feature type="domain" description="Importin N-terminal" evidence="6">
    <location>
        <begin position="40"/>
        <end position="106"/>
    </location>
</feature>
<name>A0A813THC2_9BILA</name>
<dbReference type="GO" id="GO:0000055">
    <property type="term" value="P:ribosomal large subunit export from nucleus"/>
    <property type="evidence" value="ECO:0007669"/>
    <property type="project" value="TreeGrafter"/>
</dbReference>
<evidence type="ECO:0000313" key="7">
    <source>
        <dbReference type="EMBL" id="CAF0809761.1"/>
    </source>
</evidence>
<evidence type="ECO:0000256" key="4">
    <source>
        <dbReference type="ARBA" id="ARBA00022927"/>
    </source>
</evidence>
<dbReference type="SMART" id="SM00913">
    <property type="entry name" value="IBN_N"/>
    <property type="match status" value="1"/>
</dbReference>
<dbReference type="InterPro" id="IPR001494">
    <property type="entry name" value="Importin-beta_N"/>
</dbReference>
<evidence type="ECO:0000256" key="2">
    <source>
        <dbReference type="ARBA" id="ARBA00009466"/>
    </source>
</evidence>
<evidence type="ECO:0000313" key="10">
    <source>
        <dbReference type="EMBL" id="CAF3613618.1"/>
    </source>
</evidence>
<dbReference type="EMBL" id="CAJOBC010000512">
    <property type="protein sequence ID" value="CAF3595332.1"/>
    <property type="molecule type" value="Genomic_DNA"/>
</dbReference>
<dbReference type="EMBL" id="CAJNOK010001767">
    <property type="protein sequence ID" value="CAF0829075.1"/>
    <property type="molecule type" value="Genomic_DNA"/>
</dbReference>
<dbReference type="GO" id="GO:0000056">
    <property type="term" value="P:ribosomal small subunit export from nucleus"/>
    <property type="evidence" value="ECO:0007669"/>
    <property type="project" value="TreeGrafter"/>
</dbReference>
<dbReference type="InterPro" id="IPR011989">
    <property type="entry name" value="ARM-like"/>
</dbReference>
<dbReference type="AlphaFoldDB" id="A0A813THC2"/>
<evidence type="ECO:0000256" key="1">
    <source>
        <dbReference type="ARBA" id="ARBA00004123"/>
    </source>
</evidence>
<dbReference type="GO" id="GO:0031267">
    <property type="term" value="F:small GTPase binding"/>
    <property type="evidence" value="ECO:0007669"/>
    <property type="project" value="InterPro"/>
</dbReference>
<comment type="subcellular location">
    <subcellularLocation>
        <location evidence="1">Nucleus</location>
    </subcellularLocation>
</comment>
<protein>
    <recommendedName>
        <fullName evidence="6">Importin N-terminal domain-containing protein</fullName>
    </recommendedName>
</protein>
<dbReference type="EMBL" id="CAJOBA010001767">
    <property type="protein sequence ID" value="CAF3613618.1"/>
    <property type="molecule type" value="Genomic_DNA"/>
</dbReference>
<dbReference type="Gene3D" id="1.25.10.10">
    <property type="entry name" value="Leucine-rich Repeat Variant"/>
    <property type="match status" value="1"/>
</dbReference>
<evidence type="ECO:0000259" key="6">
    <source>
        <dbReference type="PROSITE" id="PS50166"/>
    </source>
</evidence>
<dbReference type="Proteomes" id="UP000677228">
    <property type="component" value="Unassembled WGS sequence"/>
</dbReference>
<keyword evidence="3" id="KW-0813">Transport</keyword>
<dbReference type="FunFam" id="1.25.10.10:FF:000022">
    <property type="entry name" value="protein EXPORTIN 1A"/>
    <property type="match status" value="1"/>
</dbReference>
<reference evidence="7" key="1">
    <citation type="submission" date="2021-02" db="EMBL/GenBank/DDBJ databases">
        <authorList>
            <person name="Nowell W R."/>
        </authorList>
    </citation>
    <scope>NUCLEOTIDE SEQUENCE</scope>
</reference>
<dbReference type="GO" id="GO:0005737">
    <property type="term" value="C:cytoplasm"/>
    <property type="evidence" value="ECO:0007669"/>
    <property type="project" value="TreeGrafter"/>
</dbReference>
<keyword evidence="11" id="KW-1185">Reference proteome</keyword>
<dbReference type="PANTHER" id="PTHR11223:SF2">
    <property type="entry name" value="EXPORTIN-1"/>
    <property type="match status" value="1"/>
</dbReference>
<dbReference type="Proteomes" id="UP000681722">
    <property type="component" value="Unassembled WGS sequence"/>
</dbReference>
<dbReference type="PROSITE" id="PS50166">
    <property type="entry name" value="IMPORTIN_B_NT"/>
    <property type="match status" value="1"/>
</dbReference>
<dbReference type="InterPro" id="IPR014877">
    <property type="entry name" value="XPO1_C_dom"/>
</dbReference>
<dbReference type="GO" id="GO:0005634">
    <property type="term" value="C:nucleus"/>
    <property type="evidence" value="ECO:0007669"/>
    <property type="project" value="UniProtKB-SubCell"/>
</dbReference>
<dbReference type="GO" id="GO:0005049">
    <property type="term" value="F:nuclear export signal receptor activity"/>
    <property type="evidence" value="ECO:0007669"/>
    <property type="project" value="InterPro"/>
</dbReference>
<dbReference type="SUPFAM" id="SSF48371">
    <property type="entry name" value="ARM repeat"/>
    <property type="match status" value="1"/>
</dbReference>
<dbReference type="Pfam" id="PF08767">
    <property type="entry name" value="CRM1_C"/>
    <property type="match status" value="1"/>
</dbReference>
<sequence>MQLIEQAQSLLNFDQTFDVNVLDAVINTMYRGQGDAQRQASEMLNLLRDHPNAWTKVDSILEFSHCQETKYYALQILEKTIKTRWKALPKEQCEAIKQYIVSLVISHSQNAELMEREKVYLNKLDVILVQILKNEWPKKWPTFISDIVEASKTSESMCQNNLEILKLLSEEVFDFSSGQMTQAKAKHLKDTMCNEFTKIFQLCEYVVDKSRHPPLLLVTLETLLRFLSWIPLGYIFETNMVNTLIETFFTVPMFRNVTLRCLTEIANIQVSQYEDKFIDFFRRTMQQLKTVLPVTINLKEAYRTAKDDDQKFIQNLALFLSNFLKEHGILIERTPDLKDTLLEALQYLVLISEVEEIEIFKICLEYWNILSAELYREVPYQQATPYIRNNNNNIGTAQTRRQFYSTMLSKVRRIMISRMARPEEVLVVENERGEVVREFMKDTDAINLYKNMRETLVYLTHLDYVDTEAIMTEKLSNQVNGTEWSWKNLNTLCWAIGSISGAMVEDDEKRFLVTVIKELLGLCEQKRGKDNKAIIASNIMYVVGQYPRFLRAHWKFLKTVVNKLFEFMHETHEGVQDMACDTFIKIAQKCRRHFISIQLGESQPFVEEILTNINGIICHLEPHQVHTFYEAVGNMIAASVDVIQQTKLIEKYMHLPNDVWNTIITEAKKSVDYLKNPEVVGNILNILKTNIRASKALGAPYVHQLTKIYFDMLHIYKVTSENINTAIRVNGEMVVKQRLIKSMMAIKEDSLVLLGTWFSKSNNVQQILDTFITPLFSFVLVDYRDCHPEAREPEVLNMLAILINKIESRLTNRISEIFDNTFEYTLNMINKNFEDFPDHRKNFYLLLQAVTNVCFPSLLALNQAQFKLVYDSVMWAIKHTMRSISEIGLEILQSMLRKFQTCDPQAAQTFYQVYYLETMQHIFAVVAECSHTSGLTAHSQILANLFLIAETGLIKVPLAPEVTDPTQNLLYVQQFMANLLKTAFSHLQDNQVKVMVEGFVTLDQDIAGFKEHLRDFLVQIREATGNDVTDLYLEDRELTLKRAAEDKRKVQMSVPGILNPHEIPEDMQD</sequence>
<dbReference type="SMART" id="SM01102">
    <property type="entry name" value="CRM1_C"/>
    <property type="match status" value="1"/>
</dbReference>
<dbReference type="EMBL" id="CAJNOQ010000512">
    <property type="protein sequence ID" value="CAF0809761.1"/>
    <property type="molecule type" value="Genomic_DNA"/>
</dbReference>
<dbReference type="Pfam" id="PF18777">
    <property type="entry name" value="CRM1_repeat"/>
    <property type="match status" value="1"/>
</dbReference>
<organism evidence="7 11">
    <name type="scientific">Didymodactylos carnosus</name>
    <dbReference type="NCBI Taxonomy" id="1234261"/>
    <lineage>
        <taxon>Eukaryota</taxon>
        <taxon>Metazoa</taxon>
        <taxon>Spiralia</taxon>
        <taxon>Gnathifera</taxon>
        <taxon>Rotifera</taxon>
        <taxon>Eurotatoria</taxon>
        <taxon>Bdelloidea</taxon>
        <taxon>Philodinida</taxon>
        <taxon>Philodinidae</taxon>
        <taxon>Didymodactylos</taxon>
    </lineage>
</organism>
<dbReference type="InterPro" id="IPR016024">
    <property type="entry name" value="ARM-type_fold"/>
</dbReference>
<dbReference type="Proteomes" id="UP000682733">
    <property type="component" value="Unassembled WGS sequence"/>
</dbReference>
<dbReference type="InterPro" id="IPR041123">
    <property type="entry name" value="CRM1_repeat"/>
</dbReference>